<keyword evidence="13" id="KW-1185">Reference proteome</keyword>
<comment type="similarity">
    <text evidence="2">Belongs to the glycosyltransferase 2 family. GalNAc-T subfamily.</text>
</comment>
<evidence type="ECO:0000256" key="10">
    <source>
        <dbReference type="SAM" id="MobiDB-lite"/>
    </source>
</evidence>
<reference evidence="12 13" key="2">
    <citation type="submission" date="2019-01" db="EMBL/GenBank/DDBJ databases">
        <title>The decoding of complex shrimp genome reveals the adaptation for benthos swimmer, frequently molting mechanism and breeding impact on genome.</title>
        <authorList>
            <person name="Sun Y."/>
            <person name="Gao Y."/>
            <person name="Yu Y."/>
        </authorList>
    </citation>
    <scope>NUCLEOTIDE SEQUENCE [LARGE SCALE GENOMIC DNA]</scope>
    <source>
        <tissue evidence="12">Muscle</tissue>
    </source>
</reference>
<dbReference type="AlphaFoldDB" id="A0A423TQA2"/>
<keyword evidence="5" id="KW-1133">Transmembrane helix</keyword>
<evidence type="ECO:0000256" key="9">
    <source>
        <dbReference type="ARBA" id="ARBA00037847"/>
    </source>
</evidence>
<comment type="subcellular location">
    <subcellularLocation>
        <location evidence="9">Endomembrane system</location>
        <topology evidence="9">Single-pass membrane protein</topology>
    </subcellularLocation>
    <subcellularLocation>
        <location evidence="1">Membrane</location>
        <topology evidence="1">Single-pass type II membrane protein</topology>
    </subcellularLocation>
</comment>
<evidence type="ECO:0000313" key="12">
    <source>
        <dbReference type="EMBL" id="ROT78639.1"/>
    </source>
</evidence>
<sequence length="693" mass="78170">MRLRRVWVRHREKLLVAALLVLTGIIMTSPKPLASLVKQEEEGVVLVDGLRKKNYHDYNYMKLETQQRGLGEQGAGATLPADLEKEKDEFYKVNGFNARLSDEIALNRSLKDIRHPKCQKYLYLADLPTAAVIVPFHNEHWSTLLRTAFSAYNRAPKHLLKEIILVDDASTKDFLGIKLDNYLKENLPIARVVRLPSRWGLIRARLEGAKHAKADVLIFLDSHTECTTNWLPPLLEPIAQNYKTAVCPFIDVIDFETFEYRAQDEGRRGSFDWEFYYKRLPLLAEDEANMPKPFKSPVMAGGLFAISSKFFWELGGYDPGLDIWGGEQYELSFKVWQCHGVMYDAPCSRIGHIYRKFAPFPNPRKDNFIARNYRRVAEVWMDEYKKYLYMRQPGWLQTDTGDISEQLAVRERNKCKPFQWFMENVAFDLVKHYPLIEPPDYCNGTIQSLADPKLCVDTRMKGQFDRLDSLAKQAPVLLFGCHKGLGNQMWKYDMLRIIARERLYHRFSDRRGPGSLTTRSHQRGPGDGGGGWSEISPLPSSPPSPLCPSFLSPPPVPSFSILLPPPVTSFSSPLPLLPSTPFFSPSSPFLPLPSHPSPLQSLFPLPSSLPSPLPTSLPPPQPPSPSSPLVSLPLVLSPSSPSSPLSLPLSLPLPIVPLSSLSFPTRVRTLEILVMSAPDWTTSGELVVSQITG</sequence>
<feature type="region of interest" description="Disordered" evidence="10">
    <location>
        <begin position="610"/>
        <end position="629"/>
    </location>
</feature>
<dbReference type="Gene3D" id="3.90.550.10">
    <property type="entry name" value="Spore Coat Polysaccharide Biosynthesis Protein SpsA, Chain A"/>
    <property type="match status" value="1"/>
</dbReference>
<accession>A0A423TQA2</accession>
<evidence type="ECO:0000256" key="3">
    <source>
        <dbReference type="ARBA" id="ARBA00022692"/>
    </source>
</evidence>
<dbReference type="SUPFAM" id="SSF53448">
    <property type="entry name" value="Nucleotide-diphospho-sugar transferases"/>
    <property type="match status" value="1"/>
</dbReference>
<dbReference type="CDD" id="cd02510">
    <property type="entry name" value="pp-GalNAc-T"/>
    <property type="match status" value="1"/>
</dbReference>
<dbReference type="GO" id="GO:0016020">
    <property type="term" value="C:membrane"/>
    <property type="evidence" value="ECO:0007669"/>
    <property type="project" value="UniProtKB-SubCell"/>
</dbReference>
<dbReference type="Pfam" id="PF00535">
    <property type="entry name" value="Glycos_transf_2"/>
    <property type="match status" value="1"/>
</dbReference>
<dbReference type="InterPro" id="IPR045885">
    <property type="entry name" value="GalNAc-T"/>
</dbReference>
<evidence type="ECO:0000256" key="8">
    <source>
        <dbReference type="ARBA" id="ARBA00023180"/>
    </source>
</evidence>
<keyword evidence="3" id="KW-0812">Transmembrane</keyword>
<name>A0A423TQA2_PENVA</name>
<dbReference type="PANTHER" id="PTHR11675:SF134">
    <property type="entry name" value="N-ACETYLGALACTOSAMINYLTRANSFERASE 4-RELATED"/>
    <property type="match status" value="1"/>
</dbReference>
<evidence type="ECO:0000259" key="11">
    <source>
        <dbReference type="Pfam" id="PF00535"/>
    </source>
</evidence>
<dbReference type="PANTHER" id="PTHR11675">
    <property type="entry name" value="N-ACETYLGALACTOSAMINYLTRANSFERASE"/>
    <property type="match status" value="1"/>
</dbReference>
<dbReference type="InterPro" id="IPR029044">
    <property type="entry name" value="Nucleotide-diphossugar_trans"/>
</dbReference>
<organism evidence="12 13">
    <name type="scientific">Penaeus vannamei</name>
    <name type="common">Whiteleg shrimp</name>
    <name type="synonym">Litopenaeus vannamei</name>
    <dbReference type="NCBI Taxonomy" id="6689"/>
    <lineage>
        <taxon>Eukaryota</taxon>
        <taxon>Metazoa</taxon>
        <taxon>Ecdysozoa</taxon>
        <taxon>Arthropoda</taxon>
        <taxon>Crustacea</taxon>
        <taxon>Multicrustacea</taxon>
        <taxon>Malacostraca</taxon>
        <taxon>Eumalacostraca</taxon>
        <taxon>Eucarida</taxon>
        <taxon>Decapoda</taxon>
        <taxon>Dendrobranchiata</taxon>
        <taxon>Penaeoidea</taxon>
        <taxon>Penaeidae</taxon>
        <taxon>Penaeus</taxon>
    </lineage>
</organism>
<feature type="domain" description="Glycosyltransferase 2-like" evidence="11">
    <location>
        <begin position="132"/>
        <end position="314"/>
    </location>
</feature>
<dbReference type="GO" id="GO:0006493">
    <property type="term" value="P:protein O-linked glycosylation"/>
    <property type="evidence" value="ECO:0007669"/>
    <property type="project" value="TreeGrafter"/>
</dbReference>
<dbReference type="FunFam" id="3.90.550.10:FF:000029">
    <property type="entry name" value="Polypeptide N-acetylgalactosaminyltransferase"/>
    <property type="match status" value="1"/>
</dbReference>
<evidence type="ECO:0000256" key="7">
    <source>
        <dbReference type="ARBA" id="ARBA00023157"/>
    </source>
</evidence>
<evidence type="ECO:0000256" key="2">
    <source>
        <dbReference type="ARBA" id="ARBA00005680"/>
    </source>
</evidence>
<dbReference type="OrthoDB" id="6159198at2759"/>
<dbReference type="GO" id="GO:0005794">
    <property type="term" value="C:Golgi apparatus"/>
    <property type="evidence" value="ECO:0007669"/>
    <property type="project" value="TreeGrafter"/>
</dbReference>
<evidence type="ECO:0000256" key="6">
    <source>
        <dbReference type="ARBA" id="ARBA00023136"/>
    </source>
</evidence>
<dbReference type="EMBL" id="QCYY01001350">
    <property type="protein sequence ID" value="ROT78639.1"/>
    <property type="molecule type" value="Genomic_DNA"/>
</dbReference>
<evidence type="ECO:0000313" key="13">
    <source>
        <dbReference type="Proteomes" id="UP000283509"/>
    </source>
</evidence>
<keyword evidence="7" id="KW-1015">Disulfide bond</keyword>
<reference evidence="12 13" key="1">
    <citation type="submission" date="2018-04" db="EMBL/GenBank/DDBJ databases">
        <authorList>
            <person name="Zhang X."/>
            <person name="Yuan J."/>
            <person name="Li F."/>
            <person name="Xiang J."/>
        </authorList>
    </citation>
    <scope>NUCLEOTIDE SEQUENCE [LARGE SCALE GENOMIC DNA]</scope>
    <source>
        <tissue evidence="12">Muscle</tissue>
    </source>
</reference>
<feature type="region of interest" description="Disordered" evidence="10">
    <location>
        <begin position="509"/>
        <end position="546"/>
    </location>
</feature>
<evidence type="ECO:0000256" key="4">
    <source>
        <dbReference type="ARBA" id="ARBA00022968"/>
    </source>
</evidence>
<keyword evidence="8" id="KW-0325">Glycoprotein</keyword>
<proteinExistence type="inferred from homology"/>
<protein>
    <submittedName>
        <fullName evidence="12">Putative polypeptide N-acetylgalactosaminyltransferase 10</fullName>
    </submittedName>
</protein>
<comment type="caution">
    <text evidence="12">The sequence shown here is derived from an EMBL/GenBank/DDBJ whole genome shotgun (WGS) entry which is preliminary data.</text>
</comment>
<keyword evidence="12" id="KW-0808">Transferase</keyword>
<dbReference type="InterPro" id="IPR001173">
    <property type="entry name" value="Glyco_trans_2-like"/>
</dbReference>
<evidence type="ECO:0000256" key="5">
    <source>
        <dbReference type="ARBA" id="ARBA00022989"/>
    </source>
</evidence>
<evidence type="ECO:0000256" key="1">
    <source>
        <dbReference type="ARBA" id="ARBA00004606"/>
    </source>
</evidence>
<keyword evidence="6" id="KW-0472">Membrane</keyword>
<dbReference type="Proteomes" id="UP000283509">
    <property type="component" value="Unassembled WGS sequence"/>
</dbReference>
<keyword evidence="4" id="KW-0735">Signal-anchor</keyword>
<gene>
    <name evidence="12" type="ORF">C7M84_002651</name>
</gene>
<dbReference type="GO" id="GO:0004653">
    <property type="term" value="F:polypeptide N-acetylgalactosaminyltransferase activity"/>
    <property type="evidence" value="ECO:0007669"/>
    <property type="project" value="TreeGrafter"/>
</dbReference>
<feature type="compositionally biased region" description="Pro residues" evidence="10">
    <location>
        <begin position="610"/>
        <end position="626"/>
    </location>
</feature>